<dbReference type="GO" id="GO:0005524">
    <property type="term" value="F:ATP binding"/>
    <property type="evidence" value="ECO:0007669"/>
    <property type="project" value="UniProtKB-KW"/>
</dbReference>
<dbReference type="InterPro" id="IPR004610">
    <property type="entry name" value="RecJ"/>
</dbReference>
<sequence length="1166" mass="131637">MQKKWNFMDSNIKIRGELAASLQISETIAGVLLHRGITDPVAADEFLHSEKQSFENAFLLKGMTIAVKRIQSAIVQQEHITVYGDYDVDGITATALLVRTLKRLGASVDYYIPDRQAEGYGFNTEALKQLYDEGTKLLISVDCGISALEEVATVEGKIDIIITDHHLPGTELPKVLAIINPKQLDCKYPDKNLAGVGVAFKVCQALWKTIKNISFVEDLDIVTLGTVADIVPLLGENRLIVKRGLEELNHSKNIGIKALVQICNLSDKKIDTGHVGFMLAPRLNAAGRLDSALIGVELLLSEDENQVNNIAKQLDDENVKRQVVEKEILAKVEQLLTQIDITQEKVLLLSGENWHTGVIGIVASRIVEKYYKPVLIIGVHDGVGKGSCRSIRGFHMYEALFACQDLLEAFGGHAQAAGLTVKPANIPELRKRLNQLAAERLTEQDYIPVLDIEENLNVRDVNRVFLDELSCLEPYGMGNPRPTFACDNVELFDIRQIGKEGTHLRFKLTQDKVQATALAWNMGEEAERLKQVNTADIAFQPELNEWQGHVSIQLKTQAIRTYEKKSTDLDLFYEENSQPSSNCKESLPVQQFFTKIEGSVCVACQTAIRGLAIGDVANVIVEQNQVFICTQEKQKIGFLRAEIAQALINPIKQGLLYKAQIMAIHAAQDTMLVVHVLVFQYKLKNYDAAKYKNITMDEVRNVLTWAANGPALISDTLHNLQNNRNTLFIAEHTLQQESIQVYAAFQAINQHKLTIVVYPLRSFVNDSYHRLKMQMTKLDLTVYKGTGLLPIHERACLLEALYNQTIDLLLVTPEFLETHLSFLQAGKAIGFFVVAECQYLLQNDGHSFYKNMELFLRVLNKPLVLAVTKQVRSTELEHIKKCLFIETVLCGEHSVGNLQFIDNRNEKFKINYLKSILEKKEQMLIFVNSRQKAWEVASKLRSQYPNIAFYHAGLTDLWCDKIEQWFQTGKIQAIITTNSCSERFSLPNIRHVVQYELPFHKVSFQQHIEKAERDDEVGTVHVLFGEKDVSVNQLILAGRAPGRTTVGKVYLILKENKTAQGRVAMTCQQIAVTFNQRYHEMIAEFCVELCLLILEELNLIWRETLPEGDVISFQVQPEMKLDLMQAPSYAEGINEEADFNDFKHEIMNMSKNNVLTSINKPLYPDN</sequence>
<feature type="domain" description="Helicase ATP-binding" evidence="8">
    <location>
        <begin position="717"/>
        <end position="889"/>
    </location>
</feature>
<dbReference type="GO" id="GO:0006281">
    <property type="term" value="P:DNA repair"/>
    <property type="evidence" value="ECO:0007669"/>
    <property type="project" value="InterPro"/>
</dbReference>
<dbReference type="InterPro" id="IPR027417">
    <property type="entry name" value="P-loop_NTPase"/>
</dbReference>
<evidence type="ECO:0000259" key="9">
    <source>
        <dbReference type="PROSITE" id="PS51194"/>
    </source>
</evidence>
<proteinExistence type="inferred from homology"/>
<dbReference type="SUPFAM" id="SSF64182">
    <property type="entry name" value="DHH phosphoesterases"/>
    <property type="match status" value="1"/>
</dbReference>
<evidence type="ECO:0000256" key="6">
    <source>
        <dbReference type="ARBA" id="ARBA00022839"/>
    </source>
</evidence>
<comment type="similarity">
    <text evidence="1">Belongs to the RecJ family.</text>
</comment>
<evidence type="ECO:0000256" key="1">
    <source>
        <dbReference type="ARBA" id="ARBA00005915"/>
    </source>
</evidence>
<dbReference type="InterPro" id="IPR003156">
    <property type="entry name" value="DHHA1_dom"/>
</dbReference>
<dbReference type="InterPro" id="IPR038763">
    <property type="entry name" value="DHH_sf"/>
</dbReference>
<dbReference type="InterPro" id="IPR014001">
    <property type="entry name" value="Helicase_ATP-bd"/>
</dbReference>
<name>A0A1H6W6L6_9FIRM</name>
<dbReference type="EMBL" id="FNZK01000003">
    <property type="protein sequence ID" value="SEJ12608.1"/>
    <property type="molecule type" value="Genomic_DNA"/>
</dbReference>
<dbReference type="Gene3D" id="3.10.310.30">
    <property type="match status" value="1"/>
</dbReference>
<dbReference type="GO" id="GO:0008409">
    <property type="term" value="F:5'-3' exonuclease activity"/>
    <property type="evidence" value="ECO:0007669"/>
    <property type="project" value="InterPro"/>
</dbReference>
<evidence type="ECO:0000256" key="2">
    <source>
        <dbReference type="ARBA" id="ARBA00019841"/>
    </source>
</evidence>
<dbReference type="NCBIfam" id="TIGR00644">
    <property type="entry name" value="recJ"/>
    <property type="match status" value="1"/>
</dbReference>
<dbReference type="Pfam" id="PF02272">
    <property type="entry name" value="DHHA1"/>
    <property type="match status" value="1"/>
</dbReference>
<dbReference type="PROSITE" id="PS51194">
    <property type="entry name" value="HELICASE_CTER"/>
    <property type="match status" value="1"/>
</dbReference>
<evidence type="ECO:0000259" key="8">
    <source>
        <dbReference type="PROSITE" id="PS51192"/>
    </source>
</evidence>
<evidence type="ECO:0000256" key="3">
    <source>
        <dbReference type="ARBA" id="ARBA00022722"/>
    </source>
</evidence>
<evidence type="ECO:0000256" key="4">
    <source>
        <dbReference type="ARBA" id="ARBA00022741"/>
    </source>
</evidence>
<accession>A0A1H6W6L6</accession>
<dbReference type="GO" id="GO:0003676">
    <property type="term" value="F:nucleic acid binding"/>
    <property type="evidence" value="ECO:0007669"/>
    <property type="project" value="InterPro"/>
</dbReference>
<dbReference type="SUPFAM" id="SSF52540">
    <property type="entry name" value="P-loop containing nucleoside triphosphate hydrolases"/>
    <property type="match status" value="1"/>
</dbReference>
<dbReference type="Pfam" id="PF01368">
    <property type="entry name" value="DHH"/>
    <property type="match status" value="1"/>
</dbReference>
<dbReference type="InterPro" id="IPR001650">
    <property type="entry name" value="Helicase_C-like"/>
</dbReference>
<dbReference type="InterPro" id="IPR051673">
    <property type="entry name" value="SSDNA_exonuclease_RecJ"/>
</dbReference>
<dbReference type="InterPro" id="IPR041122">
    <property type="entry name" value="RecJ_OB"/>
</dbReference>
<dbReference type="PROSITE" id="PS51192">
    <property type="entry name" value="HELICASE_ATP_BIND_1"/>
    <property type="match status" value="1"/>
</dbReference>
<organism evidence="10 11">
    <name type="scientific">Propionispira arboris</name>
    <dbReference type="NCBI Taxonomy" id="84035"/>
    <lineage>
        <taxon>Bacteria</taxon>
        <taxon>Bacillati</taxon>
        <taxon>Bacillota</taxon>
        <taxon>Negativicutes</taxon>
        <taxon>Selenomonadales</taxon>
        <taxon>Selenomonadaceae</taxon>
        <taxon>Propionispira</taxon>
    </lineage>
</organism>
<reference evidence="10 11" key="1">
    <citation type="submission" date="2016-10" db="EMBL/GenBank/DDBJ databases">
        <authorList>
            <person name="de Groot N.N."/>
        </authorList>
    </citation>
    <scope>NUCLEOTIDE SEQUENCE [LARGE SCALE GENOMIC DNA]</scope>
    <source>
        <strain evidence="10 11">DSM 2179</strain>
    </source>
</reference>
<keyword evidence="11" id="KW-1185">Reference proteome</keyword>
<dbReference type="InterPro" id="IPR001667">
    <property type="entry name" value="DDH_dom"/>
</dbReference>
<dbReference type="PANTHER" id="PTHR30255">
    <property type="entry name" value="SINGLE-STRANDED-DNA-SPECIFIC EXONUCLEASE RECJ"/>
    <property type="match status" value="1"/>
</dbReference>
<evidence type="ECO:0000256" key="7">
    <source>
        <dbReference type="ARBA" id="ARBA00022840"/>
    </source>
</evidence>
<dbReference type="Proteomes" id="UP000199662">
    <property type="component" value="Unassembled WGS sequence"/>
</dbReference>
<dbReference type="GO" id="GO:0006310">
    <property type="term" value="P:DNA recombination"/>
    <property type="evidence" value="ECO:0007669"/>
    <property type="project" value="InterPro"/>
</dbReference>
<evidence type="ECO:0000313" key="10">
    <source>
        <dbReference type="EMBL" id="SEJ12608.1"/>
    </source>
</evidence>
<keyword evidence="5" id="KW-0378">Hydrolase</keyword>
<dbReference type="STRING" id="84035.SAMN05660742_103259"/>
<keyword evidence="6 10" id="KW-0269">Exonuclease</keyword>
<dbReference type="Gene3D" id="3.40.50.300">
    <property type="entry name" value="P-loop containing nucleotide triphosphate hydrolases"/>
    <property type="match status" value="2"/>
</dbReference>
<gene>
    <name evidence="10" type="ORF">SAMN05660742_103259</name>
</gene>
<dbReference type="Pfam" id="PF00270">
    <property type="entry name" value="DEAD"/>
    <property type="match status" value="1"/>
</dbReference>
<keyword evidence="7" id="KW-0067">ATP-binding</keyword>
<keyword evidence="4" id="KW-0547">Nucleotide-binding</keyword>
<dbReference type="Gene3D" id="3.90.1640.30">
    <property type="match status" value="1"/>
</dbReference>
<protein>
    <recommendedName>
        <fullName evidence="2">Single-stranded-DNA-specific exonuclease RecJ</fullName>
    </recommendedName>
</protein>
<feature type="domain" description="Helicase C-terminal" evidence="9">
    <location>
        <begin position="912"/>
        <end position="1057"/>
    </location>
</feature>
<evidence type="ECO:0000256" key="5">
    <source>
        <dbReference type="ARBA" id="ARBA00022801"/>
    </source>
</evidence>
<dbReference type="Pfam" id="PF00271">
    <property type="entry name" value="Helicase_C"/>
    <property type="match status" value="1"/>
</dbReference>
<dbReference type="AlphaFoldDB" id="A0A1H6W6L6"/>
<dbReference type="Pfam" id="PF17768">
    <property type="entry name" value="RecJ_OB"/>
    <property type="match status" value="1"/>
</dbReference>
<keyword evidence="3" id="KW-0540">Nuclease</keyword>
<dbReference type="InterPro" id="IPR011545">
    <property type="entry name" value="DEAD/DEAH_box_helicase_dom"/>
</dbReference>
<evidence type="ECO:0000313" key="11">
    <source>
        <dbReference type="Proteomes" id="UP000199662"/>
    </source>
</evidence>
<dbReference type="PANTHER" id="PTHR30255:SF2">
    <property type="entry name" value="SINGLE-STRANDED-DNA-SPECIFIC EXONUCLEASE RECJ"/>
    <property type="match status" value="1"/>
</dbReference>